<evidence type="ECO:0000256" key="4">
    <source>
        <dbReference type="ARBA" id="ARBA00022989"/>
    </source>
</evidence>
<feature type="transmembrane region" description="Helical" evidence="6">
    <location>
        <begin position="232"/>
        <end position="255"/>
    </location>
</feature>
<feature type="transmembrane region" description="Helical" evidence="6">
    <location>
        <begin position="107"/>
        <end position="134"/>
    </location>
</feature>
<feature type="transmembrane region" description="Helical" evidence="6">
    <location>
        <begin position="20"/>
        <end position="38"/>
    </location>
</feature>
<comment type="subcellular location">
    <subcellularLocation>
        <location evidence="1 6">Cell membrane</location>
        <topology evidence="1 6">Multi-pass membrane protein</topology>
    </subcellularLocation>
</comment>
<proteinExistence type="inferred from homology"/>
<sequence length="657" mass="74076">MTFRSLALSNVKGNWRAYGAFFLSSVFSVMIFYIYAAFIYHPDVVSGHILQADKVRSGMTFCLYLIIIFSFMFILYSNSAFLKTRKQEFGLFSLFGMTKKQLRKLVVYENMVIAILAIGMGILLGVLFSKLFFMALGALLDMQESIAFAVPLKAVWLTAGGFFALFLAISLWTVVRMGRSEIIDMLKAARKPKGRLVYSRWLVTLAAACLLSGYAMAYMMDSNSFVVLSLPILVTVVVGTYFLFTQLSVLLIGWIQNRKGIYYGRTNMLIFAQLGYKIRDNARILFVVSILSAVILTAMGTVYIMQIQSREQMLESSPYSLAYVEKGLHSQEVIDQKQLREILKSDGYSISRETKTVGLALEQYHLTFENSSREIGWENWEESSPDLSLFIISATDYNKLAKQQGEPSIQVESGKLTLLYSNNFGTTLGPGRAVGVLNGKRFEMPVADSANVKVANNWIDSNFYTMVMDDLSFVDLISGIPEEEQRVFYGIELKNWEKAAPTVAKLSELVPEAMRGEKDFTRPERFVDMKAETSLILFIGLFISLLFFIAAGSMIYFKLFTELQEDQSQYKGLARIGMTRKEIRRIVVSQIAIVFYVPCAVGIVHALFAMKSLDNMMGSSNWLYSFVVIGAYIVMQTLYFLLASGSYMRSLTRVTAV</sequence>
<evidence type="ECO:0000256" key="5">
    <source>
        <dbReference type="ARBA" id="ARBA00023136"/>
    </source>
</evidence>
<dbReference type="Proteomes" id="UP000245202">
    <property type="component" value="Unassembled WGS sequence"/>
</dbReference>
<keyword evidence="3 6" id="KW-0812">Transmembrane</keyword>
<dbReference type="InterPro" id="IPR052536">
    <property type="entry name" value="ABC-4_Integral_Memb_Prot"/>
</dbReference>
<keyword evidence="5 6" id="KW-0472">Membrane</keyword>
<feature type="transmembrane region" description="Helical" evidence="6">
    <location>
        <begin position="154"/>
        <end position="175"/>
    </location>
</feature>
<evidence type="ECO:0000256" key="2">
    <source>
        <dbReference type="ARBA" id="ARBA00022475"/>
    </source>
</evidence>
<dbReference type="Pfam" id="PF02687">
    <property type="entry name" value="FtsX"/>
    <property type="match status" value="2"/>
</dbReference>
<feature type="domain" description="ABC3 transporter permease C-terminal" evidence="7">
    <location>
        <begin position="542"/>
        <end position="645"/>
    </location>
</feature>
<dbReference type="RefSeq" id="WP_108994569.1">
    <property type="nucleotide sequence ID" value="NZ_BDQX01000281.1"/>
</dbReference>
<name>A0A2R5ETI0_9BACL</name>
<dbReference type="GO" id="GO:0005886">
    <property type="term" value="C:plasma membrane"/>
    <property type="evidence" value="ECO:0007669"/>
    <property type="project" value="UniProtKB-SubCell"/>
</dbReference>
<dbReference type="PANTHER" id="PTHR46795">
    <property type="entry name" value="ABC TRANSPORTER PERMEASE-RELATED-RELATED"/>
    <property type="match status" value="1"/>
</dbReference>
<comment type="similarity">
    <text evidence="6">Belongs to the ABC-4 integral membrane protein family.</text>
</comment>
<keyword evidence="2 6" id="KW-1003">Cell membrane</keyword>
<dbReference type="PIRSF" id="PIRSF018968">
    <property type="entry name" value="ABC_permease_BceB"/>
    <property type="match status" value="1"/>
</dbReference>
<dbReference type="EMBL" id="BDQX01000281">
    <property type="protein sequence ID" value="GBG09980.1"/>
    <property type="molecule type" value="Genomic_DNA"/>
</dbReference>
<evidence type="ECO:0000256" key="3">
    <source>
        <dbReference type="ARBA" id="ARBA00022692"/>
    </source>
</evidence>
<dbReference type="GO" id="GO:0055085">
    <property type="term" value="P:transmembrane transport"/>
    <property type="evidence" value="ECO:0007669"/>
    <property type="project" value="UniProtKB-UniRule"/>
</dbReference>
<dbReference type="PANTHER" id="PTHR46795:SF1">
    <property type="entry name" value="ABC TRANSPORTER PERMEASE PROTEIN"/>
    <property type="match status" value="1"/>
</dbReference>
<feature type="transmembrane region" description="Helical" evidence="6">
    <location>
        <begin position="284"/>
        <end position="305"/>
    </location>
</feature>
<reference evidence="8 9" key="1">
    <citation type="submission" date="2017-08" db="EMBL/GenBank/DDBJ databases">
        <title>Substantial Increase in Enzyme Production by Combined Drug-Resistance Mutations in Paenibacillus agaridevorans.</title>
        <authorList>
            <person name="Tanaka Y."/>
            <person name="Funane K."/>
            <person name="Hosaka T."/>
            <person name="Shiwa Y."/>
            <person name="Fujita N."/>
            <person name="Miyazaki T."/>
            <person name="Yoshikawa H."/>
            <person name="Murakami K."/>
            <person name="Kasahara K."/>
            <person name="Inaoka T."/>
            <person name="Hiraga Y."/>
            <person name="Ochi K."/>
        </authorList>
    </citation>
    <scope>NUCLEOTIDE SEQUENCE [LARGE SCALE GENOMIC DNA]</scope>
    <source>
        <strain evidence="8 9">T-3040</strain>
    </source>
</reference>
<feature type="domain" description="ABC3 transporter permease C-terminal" evidence="7">
    <location>
        <begin position="63"/>
        <end position="181"/>
    </location>
</feature>
<dbReference type="InterPro" id="IPR003838">
    <property type="entry name" value="ABC3_permease_C"/>
</dbReference>
<evidence type="ECO:0000256" key="1">
    <source>
        <dbReference type="ARBA" id="ARBA00004651"/>
    </source>
</evidence>
<feature type="transmembrane region" description="Helical" evidence="6">
    <location>
        <begin position="58"/>
        <end position="76"/>
    </location>
</feature>
<accession>A0A2R5ETI0</accession>
<evidence type="ECO:0000313" key="9">
    <source>
        <dbReference type="Proteomes" id="UP000245202"/>
    </source>
</evidence>
<protein>
    <submittedName>
        <fullName evidence="8">ABC transporter permease</fullName>
    </submittedName>
</protein>
<comment type="caution">
    <text evidence="8">The sequence shown here is derived from an EMBL/GenBank/DDBJ whole genome shotgun (WGS) entry which is preliminary data.</text>
</comment>
<feature type="transmembrane region" description="Helical" evidence="6">
    <location>
        <begin position="535"/>
        <end position="557"/>
    </location>
</feature>
<organism evidence="8 9">
    <name type="scientific">Paenibacillus agaridevorans</name>
    <dbReference type="NCBI Taxonomy" id="171404"/>
    <lineage>
        <taxon>Bacteria</taxon>
        <taxon>Bacillati</taxon>
        <taxon>Bacillota</taxon>
        <taxon>Bacilli</taxon>
        <taxon>Bacillales</taxon>
        <taxon>Paenibacillaceae</taxon>
        <taxon>Paenibacillus</taxon>
    </lineage>
</organism>
<dbReference type="AlphaFoldDB" id="A0A2R5ETI0"/>
<dbReference type="InterPro" id="IPR027022">
    <property type="entry name" value="ABC_permease_BceB-typ"/>
</dbReference>
<evidence type="ECO:0000313" key="8">
    <source>
        <dbReference type="EMBL" id="GBG09980.1"/>
    </source>
</evidence>
<keyword evidence="6" id="KW-0813">Transport</keyword>
<gene>
    <name evidence="8" type="ORF">PAT3040_04663</name>
</gene>
<feature type="transmembrane region" description="Helical" evidence="6">
    <location>
        <begin position="196"/>
        <end position="220"/>
    </location>
</feature>
<keyword evidence="9" id="KW-1185">Reference proteome</keyword>
<feature type="transmembrane region" description="Helical" evidence="6">
    <location>
        <begin position="622"/>
        <end position="643"/>
    </location>
</feature>
<keyword evidence="4 6" id="KW-1133">Transmembrane helix</keyword>
<evidence type="ECO:0000256" key="6">
    <source>
        <dbReference type="PIRNR" id="PIRNR018968"/>
    </source>
</evidence>
<evidence type="ECO:0000259" key="7">
    <source>
        <dbReference type="Pfam" id="PF02687"/>
    </source>
</evidence>
<feature type="transmembrane region" description="Helical" evidence="6">
    <location>
        <begin position="586"/>
        <end position="610"/>
    </location>
</feature>